<dbReference type="GeneID" id="94171265"/>
<sequence>MLRTNLLGREGRSPEGKHSLAFLRLPRRDSDQLYEEMAEATCTADSEAKLLQRLAEQYYEAYRRERGSDSAPTVEASLMRMMTVMGELSALAFASSSSMSSFEKDEVSVLIGKLSISVAMIAESFHLNVAQSILQYLEEELRAASLPLRCSASHGRGTKAVVNGAASVEASSPDALASVARARAPSPPAPQVTESEQAEVVSLTPSDAFFRHVDQLATLPREPFEKAGLTWVVPLPNGSMEELIPNGRWMKVRYEDFPHYQAYINRYREARASQTHSTPSSSHATGLAGRQESKALAAAYAPPQVTTNPVATSRIPAILAQAPGYDPDRESTLYSPGHFAGDLFSPMARPSDVQTMSVVPPAAMVTEIGGGTGGFERRSRAGVQNIGRPYDVSTFYDKVDLLRRGAVKSAAIAQLGLTFSVPEGQRVVELVNDGMHVDVTAANAGEFLRLLDNYPTARAPSGRVHRTSSVRKIDVGRTIPDVPATFSPSHFSHGLFSPYQEPTSSVYVDYDKTERMLPRYLKEHHVSPIDTRGLYVSAARSSDYATLERIVQEVKADPSALAKYGVTFSVPSSLEPYSTPEERRSGLHALFPSSALQPVRPADRLCFFSLARQYYPSVL</sequence>
<proteinExistence type="predicted"/>
<evidence type="ECO:0000313" key="1">
    <source>
        <dbReference type="EMBL" id="KAG5476855.1"/>
    </source>
</evidence>
<reference evidence="1 2" key="1">
    <citation type="submission" date="2021-02" db="EMBL/GenBank/DDBJ databases">
        <title>Leishmania (Mundinia) enrietti genome sequencing and assembly.</title>
        <authorList>
            <person name="Almutairi H."/>
            <person name="Gatherer D."/>
        </authorList>
    </citation>
    <scope>NUCLEOTIDE SEQUENCE [LARGE SCALE GENOMIC DNA]</scope>
    <source>
        <strain evidence="1">CUR178</strain>
    </source>
</reference>
<dbReference type="OrthoDB" id="241049at2759"/>
<name>A0A836KNB3_LEIEN</name>
<organism evidence="1 2">
    <name type="scientific">Leishmania enriettii</name>
    <dbReference type="NCBI Taxonomy" id="5663"/>
    <lineage>
        <taxon>Eukaryota</taxon>
        <taxon>Discoba</taxon>
        <taxon>Euglenozoa</taxon>
        <taxon>Kinetoplastea</taxon>
        <taxon>Metakinetoplastina</taxon>
        <taxon>Trypanosomatida</taxon>
        <taxon>Trypanosomatidae</taxon>
        <taxon>Leishmaniinae</taxon>
        <taxon>Leishmania</taxon>
    </lineage>
</organism>
<comment type="caution">
    <text evidence="1">The sequence shown here is derived from an EMBL/GenBank/DDBJ whole genome shotgun (WGS) entry which is preliminary data.</text>
</comment>
<keyword evidence="2" id="KW-1185">Reference proteome</keyword>
<gene>
    <name evidence="1" type="ORF">CUR178_04041</name>
</gene>
<protein>
    <recommendedName>
        <fullName evidence="3">HECT domain-containing protein</fullName>
    </recommendedName>
</protein>
<evidence type="ECO:0000313" key="2">
    <source>
        <dbReference type="Proteomes" id="UP000674179"/>
    </source>
</evidence>
<dbReference type="RefSeq" id="XP_067692321.1">
    <property type="nucleotide sequence ID" value="XM_067835755.1"/>
</dbReference>
<accession>A0A836KNB3</accession>
<dbReference type="EMBL" id="JAFHKP010000026">
    <property type="protein sequence ID" value="KAG5476855.1"/>
    <property type="molecule type" value="Genomic_DNA"/>
</dbReference>
<evidence type="ECO:0008006" key="3">
    <source>
        <dbReference type="Google" id="ProtNLM"/>
    </source>
</evidence>
<dbReference type="KEGG" id="lenr:94171265"/>
<dbReference type="AlphaFoldDB" id="A0A836KNB3"/>
<dbReference type="Proteomes" id="UP000674179">
    <property type="component" value="Chromosome 26"/>
</dbReference>